<keyword evidence="5" id="KW-1133">Transmembrane helix</keyword>
<feature type="disulfide bond" evidence="4">
    <location>
        <begin position="546"/>
        <end position="556"/>
    </location>
</feature>
<dbReference type="Pfam" id="PF00530">
    <property type="entry name" value="SRCR"/>
    <property type="match status" value="9"/>
</dbReference>
<dbReference type="EMBL" id="OY882860">
    <property type="protein sequence ID" value="CAK6443725.1"/>
    <property type="molecule type" value="Genomic_DNA"/>
</dbReference>
<keyword evidence="5" id="KW-0472">Membrane</keyword>
<dbReference type="PROSITE" id="PS50287">
    <property type="entry name" value="SRCR_2"/>
    <property type="match status" value="9"/>
</dbReference>
<evidence type="ECO:0000259" key="6">
    <source>
        <dbReference type="PROSITE" id="PS50287"/>
    </source>
</evidence>
<feature type="disulfide bond" evidence="4">
    <location>
        <begin position="787"/>
        <end position="797"/>
    </location>
</feature>
<feature type="disulfide bond" evidence="4">
    <location>
        <begin position="607"/>
        <end position="671"/>
    </location>
</feature>
<feature type="disulfide bond" evidence="4">
    <location>
        <begin position="398"/>
        <end position="462"/>
    </location>
</feature>
<feature type="disulfide bond" evidence="4">
    <location>
        <begin position="953"/>
        <end position="1017"/>
    </location>
</feature>
<feature type="disulfide bond" evidence="4">
    <location>
        <begin position="184"/>
        <end position="248"/>
    </location>
</feature>
<dbReference type="SMART" id="SM00202">
    <property type="entry name" value="SR"/>
    <property type="match status" value="9"/>
</dbReference>
<reference evidence="7" key="1">
    <citation type="submission" date="2023-12" db="EMBL/GenBank/DDBJ databases">
        <authorList>
            <person name="Brown T."/>
        </authorList>
    </citation>
    <scope>NUCLEOTIDE SEQUENCE</scope>
</reference>
<comment type="caution">
    <text evidence="4">Lacks conserved residue(s) required for the propagation of feature annotation.</text>
</comment>
<feature type="domain" description="SRCR" evidence="6">
    <location>
        <begin position="51"/>
        <end position="152"/>
    </location>
</feature>
<dbReference type="Proteomes" id="UP001314169">
    <property type="component" value="Chromosome 3"/>
</dbReference>
<feature type="disulfide bond" evidence="4">
    <location>
        <begin position="228"/>
        <end position="238"/>
    </location>
</feature>
<feature type="disulfide bond" evidence="4">
    <location>
        <begin position="120"/>
        <end position="130"/>
    </location>
</feature>
<feature type="disulfide bond" evidence="4">
    <location>
        <begin position="335"/>
        <end position="345"/>
    </location>
</feature>
<organism evidence="7 8">
    <name type="scientific">Pipistrellus nathusii</name>
    <name type="common">Nathusius' pipistrelle</name>
    <dbReference type="NCBI Taxonomy" id="59473"/>
    <lineage>
        <taxon>Eukaryota</taxon>
        <taxon>Metazoa</taxon>
        <taxon>Chordata</taxon>
        <taxon>Craniata</taxon>
        <taxon>Vertebrata</taxon>
        <taxon>Euteleostomi</taxon>
        <taxon>Mammalia</taxon>
        <taxon>Eutheria</taxon>
        <taxon>Laurasiatheria</taxon>
        <taxon>Chiroptera</taxon>
        <taxon>Yangochiroptera</taxon>
        <taxon>Vespertilionidae</taxon>
        <taxon>Pipistrellus</taxon>
    </lineage>
</organism>
<feature type="domain" description="SRCR" evidence="6">
    <location>
        <begin position="477"/>
        <end position="577"/>
    </location>
</feature>
<dbReference type="PANTHER" id="PTHR19331:SF468">
    <property type="entry name" value="SCAVENGER RECEPTOR CYSTEINE-RICH TYPE 1 PROTEIN M160"/>
    <property type="match status" value="1"/>
</dbReference>
<keyword evidence="8" id="KW-1185">Reference proteome</keyword>
<feature type="disulfide bond" evidence="4">
    <location>
        <begin position="442"/>
        <end position="452"/>
    </location>
</feature>
<evidence type="ECO:0000256" key="1">
    <source>
        <dbReference type="ARBA" id="ARBA00022729"/>
    </source>
</evidence>
<proteinExistence type="predicted"/>
<feature type="domain" description="SRCR" evidence="6">
    <location>
        <begin position="718"/>
        <end position="818"/>
    </location>
</feature>
<dbReference type="PANTHER" id="PTHR19331">
    <property type="entry name" value="SCAVENGER RECEPTOR DOMAIN-CONTAINING"/>
    <property type="match status" value="1"/>
</dbReference>
<feature type="domain" description="SRCR" evidence="6">
    <location>
        <begin position="928"/>
        <end position="1028"/>
    </location>
</feature>
<feature type="disulfide bond" evidence="4">
    <location>
        <begin position="515"/>
        <end position="576"/>
    </location>
</feature>
<feature type="disulfide bond" evidence="4">
    <location>
        <begin position="502"/>
        <end position="566"/>
    </location>
</feature>
<evidence type="ECO:0000313" key="8">
    <source>
        <dbReference type="Proteomes" id="UP001314169"/>
    </source>
</evidence>
<feature type="disulfide bond" evidence="4">
    <location>
        <begin position="291"/>
        <end position="355"/>
    </location>
</feature>
<keyword evidence="5" id="KW-0812">Transmembrane</keyword>
<sequence length="1105" mass="120068">MNKLRMVSLESSATPDFRRCFIHLTPFSIAVVSVLSACLITGSLGGADKELRLAGGENNCSGRVEVKVQEEWGTVCNNGWDMDEVSVICNQLGCPTDIKTTVWTNSSGGSGRIWMDHVSCRGYESAIWNCKHDGWGKHSNCIHEQDAGVTCSEGSDLELRLVSGGHRCAGRIEVKFQGQWGTVCDDNFNIVQASVVCKQLECGSAVSFFDSANFGEGSGPIWLDDLMCHGNESALWHCKHREWGKHNCQHREDAGVLCLDGADLGLRVVDGVSKCSGRLEVKFQGEWGTVCADSWDSNEASVACKQLECPTAITGIGRSNASEGTGPIWLDYVACQGHESAIWQCRHRELGKSICNHQRDAGVICSDGSDLKLRLTGGGSRCAGTVEVEIQKQVVRVCDSTWWMKGVNVVCRQLGCGSALKVSYQSYSKIKPTNMWLFLIHCIGNETSIWDCKKWQLGGLTCYYKEAKVTCSAHREPRLVGGDIPCSGRVEVKYGDKWGTVCDSDFSLESANVLCRELQCGTVVSILGGAYFGEGNGQIWAEEFQCEGHENHLSLCPVAPRPDWTCSHSRDIGVVCSRYTEMRLVNGKSPCEGRVELKVLGTWGSLCNSHWDMEDAHVLCQQLKCGIALPTPERAHFGKGNGQVWRHVFHCTGTEQHMGDCPVTALGASLCSAEQVASVICSGNQSQRLFPCDSTSLSLTSSPISQERAIACIESGQLRLVNGGGRCAGRVEVYHEGSWGTICDDNWDLKDAHVVCRQLGCGVAINATGSAYFGEGKGPILLDQVNCNGKEARIWQCPSHGWKQHNCGHKEDAGAICSEFLALKLTSETGRETCAGRLELFYNGTWGSIGKSNMSPITVDVVCRQLGCADKGTLSPASAAKTKSRYMWVDNVQCPKGPDTLWACPSSPWKQRLASPSEETWITCSSKIRLQEGNTTCSGRVEVWHEGSWGTVCDDSWNLDSAQVVCQQLGCGSAVKALKEAAFGLGTGPIWLSEVKCKGNESSLWDCPAKSWGHSDCGHKEDAAVICSGNETKESSNAKGNALPVVFGVLGVIVLIGLIVFFLRSQKGSQLQQLAVSSRQNFIHQIENREMNSGLKADDLDMLHS</sequence>
<accession>A0ABP0A321</accession>
<gene>
    <name evidence="7" type="ORF">MPIPNATIZW_LOCUS12031</name>
</gene>
<feature type="domain" description="SRCR" evidence="6">
    <location>
        <begin position="582"/>
        <end position="682"/>
    </location>
</feature>
<feature type="disulfide bond" evidence="4">
    <location>
        <begin position="863"/>
        <end position="924"/>
    </location>
</feature>
<feature type="domain" description="SRCR" evidence="6">
    <location>
        <begin position="823"/>
        <end position="925"/>
    </location>
</feature>
<feature type="disulfide bond" evidence="4">
    <location>
        <begin position="894"/>
        <end position="904"/>
    </location>
</feature>
<keyword evidence="3 4" id="KW-1015">Disulfide bond</keyword>
<feature type="disulfide bond" evidence="4">
    <location>
        <begin position="651"/>
        <end position="661"/>
    </location>
</feature>
<feature type="disulfide bond" evidence="4">
    <location>
        <begin position="966"/>
        <end position="1027"/>
    </location>
</feature>
<evidence type="ECO:0000256" key="5">
    <source>
        <dbReference type="SAM" id="Phobius"/>
    </source>
</evidence>
<evidence type="ECO:0000256" key="3">
    <source>
        <dbReference type="ARBA" id="ARBA00023157"/>
    </source>
</evidence>
<feature type="disulfide bond" evidence="4">
    <location>
        <begin position="197"/>
        <end position="258"/>
    </location>
</feature>
<feature type="domain" description="SRCR" evidence="6">
    <location>
        <begin position="373"/>
        <end position="472"/>
    </location>
</feature>
<feature type="domain" description="SRCR" evidence="6">
    <location>
        <begin position="266"/>
        <end position="366"/>
    </location>
</feature>
<feature type="disulfide bond" evidence="4">
    <location>
        <begin position="620"/>
        <end position="681"/>
    </location>
</feature>
<feature type="disulfide bond" evidence="4">
    <location>
        <begin position="304"/>
        <end position="365"/>
    </location>
</feature>
<feature type="transmembrane region" description="Helical" evidence="5">
    <location>
        <begin position="1042"/>
        <end position="1063"/>
    </location>
</feature>
<feature type="domain" description="SRCR" evidence="6">
    <location>
        <begin position="159"/>
        <end position="259"/>
    </location>
</feature>
<feature type="disulfide bond" evidence="4">
    <location>
        <begin position="756"/>
        <end position="817"/>
    </location>
</feature>
<feature type="disulfide bond" evidence="4">
    <location>
        <begin position="997"/>
        <end position="1007"/>
    </location>
</feature>
<keyword evidence="2" id="KW-0677">Repeat</keyword>
<name>A0ABP0A321_PIPNA</name>
<evidence type="ECO:0000313" key="7">
    <source>
        <dbReference type="EMBL" id="CAK6443725.1"/>
    </source>
</evidence>
<feature type="disulfide bond" evidence="4">
    <location>
        <begin position="743"/>
        <end position="807"/>
    </location>
</feature>
<feature type="transmembrane region" description="Helical" evidence="5">
    <location>
        <begin position="21"/>
        <end position="44"/>
    </location>
</feature>
<dbReference type="PROSITE" id="PS00420">
    <property type="entry name" value="SRCR_1"/>
    <property type="match status" value="3"/>
</dbReference>
<protein>
    <recommendedName>
        <fullName evidence="6">SRCR domain-containing protein</fullName>
    </recommendedName>
</protein>
<evidence type="ECO:0000256" key="2">
    <source>
        <dbReference type="ARBA" id="ARBA00022737"/>
    </source>
</evidence>
<dbReference type="InterPro" id="IPR001190">
    <property type="entry name" value="SRCR"/>
</dbReference>
<keyword evidence="1" id="KW-0732">Signal</keyword>
<dbReference type="PRINTS" id="PR00258">
    <property type="entry name" value="SPERACTRCPTR"/>
</dbReference>
<dbReference type="InterPro" id="IPR036772">
    <property type="entry name" value="SRCR-like_dom_sf"/>
</dbReference>
<dbReference type="SUPFAM" id="SSF56487">
    <property type="entry name" value="SRCR-like"/>
    <property type="match status" value="9"/>
</dbReference>
<dbReference type="Gene3D" id="3.10.250.10">
    <property type="entry name" value="SRCR-like domain"/>
    <property type="match status" value="9"/>
</dbReference>
<evidence type="ECO:0000256" key="4">
    <source>
        <dbReference type="PROSITE-ProRule" id="PRU00196"/>
    </source>
</evidence>